<proteinExistence type="predicted"/>
<name>A0A2D3VGW6_9PEZI</name>
<reference evidence="2 3" key="1">
    <citation type="submission" date="2016-03" db="EMBL/GenBank/DDBJ databases">
        <authorList>
            <person name="Ploux O."/>
        </authorList>
    </citation>
    <scope>NUCLEOTIDE SEQUENCE [LARGE SCALE GENOMIC DNA]</scope>
    <source>
        <strain evidence="2 3">URUG2</strain>
    </source>
</reference>
<gene>
    <name evidence="2" type="ORF">RCC_09135</name>
</gene>
<feature type="region of interest" description="Disordered" evidence="1">
    <location>
        <begin position="238"/>
        <end position="277"/>
    </location>
</feature>
<evidence type="ECO:0000256" key="1">
    <source>
        <dbReference type="SAM" id="MobiDB-lite"/>
    </source>
</evidence>
<feature type="compositionally biased region" description="Basic residues" evidence="1">
    <location>
        <begin position="106"/>
        <end position="115"/>
    </location>
</feature>
<evidence type="ECO:0000313" key="3">
    <source>
        <dbReference type="Proteomes" id="UP000225277"/>
    </source>
</evidence>
<feature type="compositionally biased region" description="Polar residues" evidence="1">
    <location>
        <begin position="1"/>
        <end position="12"/>
    </location>
</feature>
<dbReference type="EMBL" id="FJUY01000016">
    <property type="protein sequence ID" value="CZT23421.1"/>
    <property type="molecule type" value="Genomic_DNA"/>
</dbReference>
<organism evidence="2 3">
    <name type="scientific">Ramularia collo-cygni</name>
    <dbReference type="NCBI Taxonomy" id="112498"/>
    <lineage>
        <taxon>Eukaryota</taxon>
        <taxon>Fungi</taxon>
        <taxon>Dikarya</taxon>
        <taxon>Ascomycota</taxon>
        <taxon>Pezizomycotina</taxon>
        <taxon>Dothideomycetes</taxon>
        <taxon>Dothideomycetidae</taxon>
        <taxon>Mycosphaerellales</taxon>
        <taxon>Mycosphaerellaceae</taxon>
        <taxon>Ramularia</taxon>
    </lineage>
</organism>
<dbReference type="RefSeq" id="XP_023630145.1">
    <property type="nucleotide sequence ID" value="XM_023774377.1"/>
</dbReference>
<dbReference type="GeneID" id="35604208"/>
<protein>
    <submittedName>
        <fullName evidence="2">Uncharacterized protein</fullName>
    </submittedName>
</protein>
<feature type="compositionally biased region" description="Polar residues" evidence="1">
    <location>
        <begin position="20"/>
        <end position="40"/>
    </location>
</feature>
<evidence type="ECO:0000313" key="2">
    <source>
        <dbReference type="EMBL" id="CZT23421.1"/>
    </source>
</evidence>
<dbReference type="AlphaFoldDB" id="A0A2D3VGW6"/>
<feature type="region of interest" description="Disordered" evidence="1">
    <location>
        <begin position="138"/>
        <end position="157"/>
    </location>
</feature>
<keyword evidence="3" id="KW-1185">Reference proteome</keyword>
<feature type="region of interest" description="Disordered" evidence="1">
    <location>
        <begin position="1"/>
        <end position="49"/>
    </location>
</feature>
<feature type="compositionally biased region" description="Polar residues" evidence="1">
    <location>
        <begin position="240"/>
        <end position="257"/>
    </location>
</feature>
<dbReference type="Proteomes" id="UP000225277">
    <property type="component" value="Unassembled WGS sequence"/>
</dbReference>
<sequence>MPGFPSSEQFSLSFRPKGANQLNGTTPQSNTFAHSNSDARPTSEQHVDHEQVFQDVSWLAARPSDQRTLTDEMDLKEARRLICVELANAAARGYTRRGARISKCRRKEKLGRGSRPRNERSDGDGLDDLNRLLSTVTYDPHPNEGFDGDGLDDLNRPITTTEQSVDGIAGEMDIEWGGMRDAIATENEWTNASDAERAALEKAIRAARSHGDWFSRFDPQAVEQLAQIQQDLLQNDAKYSPSSQVQATLDPSQQEQGMSAFGGSDEIAGAGNAMEID</sequence>
<accession>A0A2D3VGW6</accession>
<feature type="region of interest" description="Disordered" evidence="1">
    <location>
        <begin position="106"/>
        <end position="128"/>
    </location>
</feature>